<dbReference type="Proteomes" id="UP000014070">
    <property type="component" value="Chromosome"/>
</dbReference>
<dbReference type="PANTHER" id="PTHR33295:SF20">
    <property type="entry name" value="ATPASE"/>
    <property type="match status" value="1"/>
</dbReference>
<dbReference type="EMBL" id="CP005934">
    <property type="protein sequence ID" value="AGN25435.1"/>
    <property type="molecule type" value="Genomic_DNA"/>
</dbReference>
<dbReference type="InterPro" id="IPR027417">
    <property type="entry name" value="P-loop_NTPase"/>
</dbReference>
<organism evidence="3 4">
    <name type="scientific">Methanomassiliicoccus intestinalis (strain Issoire-Mx1)</name>
    <dbReference type="NCBI Taxonomy" id="1295009"/>
    <lineage>
        <taxon>Archaea</taxon>
        <taxon>Methanobacteriati</taxon>
        <taxon>Thermoplasmatota</taxon>
        <taxon>Thermoplasmata</taxon>
        <taxon>Methanomassiliicoccales</taxon>
        <taxon>Methanomassiliicoccaceae</taxon>
        <taxon>Methanomassiliicoccus</taxon>
    </lineage>
</organism>
<dbReference type="KEGG" id="mer:MMINT_00180"/>
<dbReference type="InterPro" id="IPR041682">
    <property type="entry name" value="AAA_14"/>
</dbReference>
<dbReference type="PANTHER" id="PTHR33295">
    <property type="entry name" value="ATPASE"/>
    <property type="match status" value="1"/>
</dbReference>
<gene>
    <name evidence="3" type="ORF">MMINT_00180</name>
</gene>
<keyword evidence="4" id="KW-1185">Reference proteome</keyword>
<evidence type="ECO:0000259" key="2">
    <source>
        <dbReference type="Pfam" id="PF13635"/>
    </source>
</evidence>
<name>R9T3Y2_METII</name>
<evidence type="ECO:0000313" key="4">
    <source>
        <dbReference type="Proteomes" id="UP000014070"/>
    </source>
</evidence>
<reference evidence="3 4" key="1">
    <citation type="journal article" date="2013" name="Genome Announc.">
        <title>Genome sequence of 'Candidatus Methanomassiliicoccus intestinalis' Issoire-Mx1, a third thermoplasmatales-related methanogenic archaeon from human feces.</title>
        <authorList>
            <person name="Borrel G."/>
            <person name="Harris H.M."/>
            <person name="Parisot N."/>
            <person name="Gaci N."/>
            <person name="Tottey W."/>
            <person name="Mihajlovski A."/>
            <person name="Deane J."/>
            <person name="Gribaldo S."/>
            <person name="Bardot O."/>
            <person name="Peyretaillade E."/>
            <person name="Peyret P."/>
            <person name="O'Toole P.W."/>
            <person name="Brugere J.F."/>
        </authorList>
    </citation>
    <scope>NUCLEOTIDE SEQUENCE [LARGE SCALE GENOMIC DNA]</scope>
    <source>
        <strain evidence="3 4">Issoire-Mx1</strain>
    </source>
</reference>
<feature type="domain" description="DUF4143" evidence="2">
    <location>
        <begin position="204"/>
        <end position="345"/>
    </location>
</feature>
<dbReference type="SUPFAM" id="SSF52540">
    <property type="entry name" value="P-loop containing nucleoside triphosphate hydrolases"/>
    <property type="match status" value="1"/>
</dbReference>
<evidence type="ECO:0000313" key="3">
    <source>
        <dbReference type="EMBL" id="AGN25435.1"/>
    </source>
</evidence>
<dbReference type="Pfam" id="PF13635">
    <property type="entry name" value="DUF4143"/>
    <property type="match status" value="1"/>
</dbReference>
<protein>
    <submittedName>
        <fullName evidence="3">ATPase</fullName>
    </submittedName>
</protein>
<dbReference type="InterPro" id="IPR025420">
    <property type="entry name" value="DUF4143"/>
</dbReference>
<proteinExistence type="predicted"/>
<dbReference type="Pfam" id="PF13173">
    <property type="entry name" value="AAA_14"/>
    <property type="match status" value="1"/>
</dbReference>
<sequence>MYMNKKLVERSGYLEKLEMFRDDTNFIKVIMGVRRCGKSTLLDQYIKRLKDLNVGEDEILRMNLESAEFDHIEDYHDLKEYIYPKVPKNGRFYIFLDEIQRVKGWEKIANALMVDTEADIYITGSNSQLLSTELSTYLAGRYISIRMLPLSFKEYHELRGNKRDDNEVFEDYMKYGGFPAIDPANGETSVASMLQDLYNSVVYQDVVSRGNIRNTGELERLVKYMMFNIGNPSSLRNISEESSINRSTVERYLNLLEEACIIYKANRFDLRSTALNPTPKYYSVDTGLRNISIGFPSADKGRVLENIVYLELLRRGYSVTVGKWDSKEVDFVAEKPTVGREYFQVCYNVYLEETQDRELTPLRLIQDNFPKTVLTMNAGRPSVTKDGILIKDVVRWLLNEDE</sequence>
<dbReference type="InParanoid" id="R9T3Y2"/>
<feature type="domain" description="AAA" evidence="1">
    <location>
        <begin position="26"/>
        <end position="155"/>
    </location>
</feature>
<accession>R9T3Y2</accession>
<dbReference type="AlphaFoldDB" id="R9T3Y2"/>
<evidence type="ECO:0000259" key="1">
    <source>
        <dbReference type="Pfam" id="PF13173"/>
    </source>
</evidence>
<dbReference type="HOGENOM" id="CLU_041527_1_1_2"/>